<accession>A0A4U9XH53</accession>
<evidence type="ECO:0000256" key="4">
    <source>
        <dbReference type="ARBA" id="ARBA00023125"/>
    </source>
</evidence>
<dbReference type="CDD" id="cd06171">
    <property type="entry name" value="Sigma70_r4"/>
    <property type="match status" value="1"/>
</dbReference>
<evidence type="ECO:0000256" key="6">
    <source>
        <dbReference type="SAM" id="Phobius"/>
    </source>
</evidence>
<sequence>MKRKRKCKEDIVIELDAYEQELMAYSQEIIGYLVNSGVSPNQAQDVTQDVFLQMLECNYSIPLEKIRAWMYRTAIRRYIDLYRRDRHYHELLQKDFFSQKAVTAYDLGDYDDLYDAISQLDDKAQLLLDLYYFQGFSIKEIAAITGYSQSNIKIRLMRLRQLLKKQLQLKGYPNDHYKNNDPLAKLAKKRRRITFLKTSLFSLLACLLALIISFKGLSSLTAKNGQKIYENYQQLAQIAYPNISYDSLYYFPSGQFTGKIHADRFKDLDGIPIPYSPYEAYYNLTGTYDSAPGDAFSSKAALYDRGTRQKIPQFYNTQVQFTKNEAKTSPSQDLKQVSKMNNQIIEVAITFDKPYTYQEIKKKIPKTIKQNWFWIGTYTKLDTSQWSTSYQFGTDPDNLKSPHLFLQNMKKVYRNGSRVSIGRVDIYSDLKKYLKKSKKIKNSDQLTFSGMILTGKSEHFEALNGQEWIYASSIGATIENQGYYKLDSN</sequence>
<dbReference type="InterPro" id="IPR029101">
    <property type="entry name" value="Sigma_reg_N"/>
</dbReference>
<feature type="domain" description="Sigma factor regulator C-terminal" evidence="9">
    <location>
        <begin position="339"/>
        <end position="475"/>
    </location>
</feature>
<evidence type="ECO:0000256" key="5">
    <source>
        <dbReference type="ARBA" id="ARBA00023163"/>
    </source>
</evidence>
<feature type="domain" description="Sigma factor regulator N-terminal" evidence="10">
    <location>
        <begin position="185"/>
        <end position="271"/>
    </location>
</feature>
<organism evidence="11 12">
    <name type="scientific">Streptococcus pseudoporcinus</name>
    <dbReference type="NCBI Taxonomy" id="361101"/>
    <lineage>
        <taxon>Bacteria</taxon>
        <taxon>Bacillati</taxon>
        <taxon>Bacillota</taxon>
        <taxon>Bacilli</taxon>
        <taxon>Lactobacillales</taxon>
        <taxon>Streptococcaceae</taxon>
        <taxon>Streptococcus</taxon>
    </lineage>
</organism>
<dbReference type="GO" id="GO:0003677">
    <property type="term" value="F:DNA binding"/>
    <property type="evidence" value="ECO:0007669"/>
    <property type="project" value="UniProtKB-KW"/>
</dbReference>
<dbReference type="Gene3D" id="1.10.10.10">
    <property type="entry name" value="Winged helix-like DNA-binding domain superfamily/Winged helix DNA-binding domain"/>
    <property type="match status" value="1"/>
</dbReference>
<dbReference type="PANTHER" id="PTHR43133">
    <property type="entry name" value="RNA POLYMERASE ECF-TYPE SIGMA FACTO"/>
    <property type="match status" value="1"/>
</dbReference>
<evidence type="ECO:0000259" key="8">
    <source>
        <dbReference type="Pfam" id="PF08281"/>
    </source>
</evidence>
<dbReference type="SUPFAM" id="SSF88659">
    <property type="entry name" value="Sigma3 and sigma4 domains of RNA polymerase sigma factors"/>
    <property type="match status" value="1"/>
</dbReference>
<keyword evidence="6" id="KW-0812">Transmembrane</keyword>
<proteinExistence type="inferred from homology"/>
<keyword evidence="4" id="KW-0238">DNA-binding</keyword>
<dbReference type="SUPFAM" id="SSF88946">
    <property type="entry name" value="Sigma2 domain of RNA polymerase sigma factors"/>
    <property type="match status" value="1"/>
</dbReference>
<dbReference type="GO" id="GO:0016987">
    <property type="term" value="F:sigma factor activity"/>
    <property type="evidence" value="ECO:0007669"/>
    <property type="project" value="UniProtKB-KW"/>
</dbReference>
<evidence type="ECO:0000259" key="10">
    <source>
        <dbReference type="Pfam" id="PF13800"/>
    </source>
</evidence>
<keyword evidence="6" id="KW-1133">Transmembrane helix</keyword>
<feature type="domain" description="RNA polymerase sigma-70 region 2" evidence="7">
    <location>
        <begin position="24"/>
        <end position="86"/>
    </location>
</feature>
<keyword evidence="6" id="KW-0472">Membrane</keyword>
<evidence type="ECO:0000256" key="3">
    <source>
        <dbReference type="ARBA" id="ARBA00023082"/>
    </source>
</evidence>
<dbReference type="EMBL" id="CABEHT010000001">
    <property type="protein sequence ID" value="VTS12400.1"/>
    <property type="molecule type" value="Genomic_DNA"/>
</dbReference>
<dbReference type="AlphaFoldDB" id="A0A4U9XH53"/>
<dbReference type="InterPro" id="IPR013249">
    <property type="entry name" value="RNA_pol_sigma70_r4_t2"/>
</dbReference>
<evidence type="ECO:0000313" key="11">
    <source>
        <dbReference type="EMBL" id="VTS12400.1"/>
    </source>
</evidence>
<dbReference type="InterPro" id="IPR014284">
    <property type="entry name" value="RNA_pol_sigma-70_dom"/>
</dbReference>
<dbReference type="InterPro" id="IPR013325">
    <property type="entry name" value="RNA_pol_sigma_r2"/>
</dbReference>
<dbReference type="InterPro" id="IPR025672">
    <property type="entry name" value="Sigma_reg_C_dom"/>
</dbReference>
<dbReference type="InterPro" id="IPR013324">
    <property type="entry name" value="RNA_pol_sigma_r3/r4-like"/>
</dbReference>
<evidence type="ECO:0000313" key="12">
    <source>
        <dbReference type="Proteomes" id="UP000394068"/>
    </source>
</evidence>
<dbReference type="Gene3D" id="1.10.1740.10">
    <property type="match status" value="1"/>
</dbReference>
<keyword evidence="2" id="KW-0805">Transcription regulation</keyword>
<keyword evidence="5" id="KW-0804">Transcription</keyword>
<evidence type="ECO:0000256" key="2">
    <source>
        <dbReference type="ARBA" id="ARBA00023015"/>
    </source>
</evidence>
<dbReference type="InterPro" id="IPR007627">
    <property type="entry name" value="RNA_pol_sigma70_r2"/>
</dbReference>
<dbReference type="Pfam" id="PF13800">
    <property type="entry name" value="Sigma_reg_N"/>
    <property type="match status" value="1"/>
</dbReference>
<evidence type="ECO:0000259" key="7">
    <source>
        <dbReference type="Pfam" id="PF04542"/>
    </source>
</evidence>
<dbReference type="GO" id="GO:0006352">
    <property type="term" value="P:DNA-templated transcription initiation"/>
    <property type="evidence" value="ECO:0007669"/>
    <property type="project" value="InterPro"/>
</dbReference>
<dbReference type="Proteomes" id="UP000394068">
    <property type="component" value="Unassembled WGS sequence"/>
</dbReference>
<dbReference type="InterPro" id="IPR036388">
    <property type="entry name" value="WH-like_DNA-bd_sf"/>
</dbReference>
<protein>
    <submittedName>
        <fullName evidence="11">RNA polymerase sigma factor protein</fullName>
    </submittedName>
</protein>
<gene>
    <name evidence="11" type="primary">sigV</name>
    <name evidence="11" type="ORF">NCTC5386_00210</name>
</gene>
<dbReference type="Pfam" id="PF08281">
    <property type="entry name" value="Sigma70_r4_2"/>
    <property type="match status" value="1"/>
</dbReference>
<evidence type="ECO:0000259" key="9">
    <source>
        <dbReference type="Pfam" id="PF13791"/>
    </source>
</evidence>
<reference evidence="11 12" key="1">
    <citation type="submission" date="2019-05" db="EMBL/GenBank/DDBJ databases">
        <authorList>
            <consortium name="Pathogen Informatics"/>
        </authorList>
    </citation>
    <scope>NUCLEOTIDE SEQUENCE [LARGE SCALE GENOMIC DNA]</scope>
    <source>
        <strain evidence="11 12">NCTC5386</strain>
    </source>
</reference>
<dbReference type="NCBIfam" id="TIGR02937">
    <property type="entry name" value="sigma70-ECF"/>
    <property type="match status" value="1"/>
</dbReference>
<keyword evidence="3" id="KW-0731">Sigma factor</keyword>
<evidence type="ECO:0000256" key="1">
    <source>
        <dbReference type="ARBA" id="ARBA00010641"/>
    </source>
</evidence>
<dbReference type="PANTHER" id="PTHR43133:SF8">
    <property type="entry name" value="RNA POLYMERASE SIGMA FACTOR HI_1459-RELATED"/>
    <property type="match status" value="1"/>
</dbReference>
<feature type="transmembrane region" description="Helical" evidence="6">
    <location>
        <begin position="195"/>
        <end position="214"/>
    </location>
</feature>
<dbReference type="InterPro" id="IPR039425">
    <property type="entry name" value="RNA_pol_sigma-70-like"/>
</dbReference>
<name>A0A4U9XH53_9STRE</name>
<dbReference type="Pfam" id="PF04542">
    <property type="entry name" value="Sigma70_r2"/>
    <property type="match status" value="1"/>
</dbReference>
<comment type="similarity">
    <text evidence="1">Belongs to the sigma-70 factor family. ECF subfamily.</text>
</comment>
<feature type="domain" description="RNA polymerase sigma factor 70 region 4 type 2" evidence="8">
    <location>
        <begin position="111"/>
        <end position="162"/>
    </location>
</feature>
<dbReference type="Pfam" id="PF13791">
    <property type="entry name" value="Sigma_reg_C"/>
    <property type="match status" value="1"/>
</dbReference>